<dbReference type="PROSITE" id="PS50198">
    <property type="entry name" value="PPIC_PPIASE_2"/>
    <property type="match status" value="1"/>
</dbReference>
<keyword evidence="9" id="KW-0732">Signal</keyword>
<dbReference type="SUPFAM" id="SSF54534">
    <property type="entry name" value="FKBP-like"/>
    <property type="match status" value="1"/>
</dbReference>
<evidence type="ECO:0000256" key="6">
    <source>
        <dbReference type="ARBA" id="ARBA00030642"/>
    </source>
</evidence>
<comment type="similarity">
    <text evidence="2">Belongs to the PpiC/parvulin rotamase family.</text>
</comment>
<proteinExistence type="inferred from homology"/>
<evidence type="ECO:0000256" key="4">
    <source>
        <dbReference type="ARBA" id="ARBA00018370"/>
    </source>
</evidence>
<evidence type="ECO:0000259" key="10">
    <source>
        <dbReference type="PROSITE" id="PS50198"/>
    </source>
</evidence>
<evidence type="ECO:0000313" key="12">
    <source>
        <dbReference type="Proteomes" id="UP001220530"/>
    </source>
</evidence>
<dbReference type="SUPFAM" id="SSF109998">
    <property type="entry name" value="Triger factor/SurA peptide-binding domain-like"/>
    <property type="match status" value="1"/>
</dbReference>
<dbReference type="Gene3D" id="1.10.8.1040">
    <property type="match status" value="1"/>
</dbReference>
<name>A0ABY7YJD5_9HYPH</name>
<feature type="chain" id="PRO_5046841173" description="Parvulin-like PPIase" evidence="9">
    <location>
        <begin position="31"/>
        <end position="314"/>
    </location>
</feature>
<dbReference type="EMBL" id="CP118246">
    <property type="protein sequence ID" value="WDR01400.1"/>
    <property type="molecule type" value="Genomic_DNA"/>
</dbReference>
<dbReference type="RefSeq" id="WP_282217811.1">
    <property type="nucleotide sequence ID" value="NZ_CP118246.1"/>
</dbReference>
<accession>A0ABY7YJD5</accession>
<evidence type="ECO:0000256" key="8">
    <source>
        <dbReference type="PROSITE-ProRule" id="PRU00278"/>
    </source>
</evidence>
<feature type="signal peptide" evidence="9">
    <location>
        <begin position="1"/>
        <end position="30"/>
    </location>
</feature>
<evidence type="ECO:0000256" key="2">
    <source>
        <dbReference type="ARBA" id="ARBA00007656"/>
    </source>
</evidence>
<gene>
    <name evidence="11" type="ORF">PSQ19_11285</name>
</gene>
<dbReference type="Gene3D" id="3.10.50.40">
    <property type="match status" value="1"/>
</dbReference>
<dbReference type="InterPro" id="IPR046357">
    <property type="entry name" value="PPIase_dom_sf"/>
</dbReference>
<keyword evidence="5 8" id="KW-0697">Rotamase</keyword>
<evidence type="ECO:0000256" key="7">
    <source>
        <dbReference type="ARBA" id="ARBA00031484"/>
    </source>
</evidence>
<feature type="domain" description="PpiC" evidence="10">
    <location>
        <begin position="161"/>
        <end position="251"/>
    </location>
</feature>
<dbReference type="Proteomes" id="UP001220530">
    <property type="component" value="Chromosome"/>
</dbReference>
<keyword evidence="8 11" id="KW-0413">Isomerase</keyword>
<evidence type="ECO:0000256" key="5">
    <source>
        <dbReference type="ARBA" id="ARBA00023110"/>
    </source>
</evidence>
<dbReference type="EC" id="5.2.1.8" evidence="3"/>
<evidence type="ECO:0000256" key="1">
    <source>
        <dbReference type="ARBA" id="ARBA00000971"/>
    </source>
</evidence>
<evidence type="ECO:0000313" key="11">
    <source>
        <dbReference type="EMBL" id="WDR01400.1"/>
    </source>
</evidence>
<reference evidence="11 12" key="1">
    <citation type="submission" date="2023-02" db="EMBL/GenBank/DDBJ databases">
        <title>Devosia algicola sp. nov., isolated from the phycosphere of marine algae.</title>
        <authorList>
            <person name="Kim J.M."/>
            <person name="Lee J.K."/>
            <person name="Choi B.J."/>
            <person name="Bayburt H."/>
            <person name="Jeon C.O."/>
        </authorList>
    </citation>
    <scope>NUCLEOTIDE SEQUENCE [LARGE SCALE GENOMIC DNA]</scope>
    <source>
        <strain evidence="11 12">G20-9</strain>
    </source>
</reference>
<keyword evidence="12" id="KW-1185">Reference proteome</keyword>
<comment type="catalytic activity">
    <reaction evidence="1">
        <text>[protein]-peptidylproline (omega=180) = [protein]-peptidylproline (omega=0)</text>
        <dbReference type="Rhea" id="RHEA:16237"/>
        <dbReference type="Rhea" id="RHEA-COMP:10747"/>
        <dbReference type="Rhea" id="RHEA-COMP:10748"/>
        <dbReference type="ChEBI" id="CHEBI:83833"/>
        <dbReference type="ChEBI" id="CHEBI:83834"/>
        <dbReference type="EC" id="5.2.1.8"/>
    </reaction>
</comment>
<sequence length="314" mass="33547">MFDRSKRLAQAVSVVALTLGGLTAIPAAMAQDAPAADAPAADAAATPAQPDPNAVVATVDGQTITQADVDFAARDLSQDMAQMPVDQRQAYVVSVLIDMKLSSDAARAEKLDQTDVFKQRLAYLDEQALRSAYYIEKLATMVTPDTVKAKYDEFAAQFVPEDQVRASHILVKTEDEAKAVEKELADGADFAEVAKAKSIDPGAANGGDLGFFGKGQMVPEFEKAAFALGEVGAVSEPVKSQFGWHVIKLTEKRKSPVPTMDQMGQKLQQQVVNDAFIKISNDLHDKAKIEIADKDLAAKIDAQMNPQAAAAPAN</sequence>
<dbReference type="InterPro" id="IPR027304">
    <property type="entry name" value="Trigger_fact/SurA_dom_sf"/>
</dbReference>
<evidence type="ECO:0000256" key="9">
    <source>
        <dbReference type="SAM" id="SignalP"/>
    </source>
</evidence>
<dbReference type="Pfam" id="PF00639">
    <property type="entry name" value="Rotamase"/>
    <property type="match status" value="1"/>
</dbReference>
<dbReference type="GO" id="GO:0003755">
    <property type="term" value="F:peptidyl-prolyl cis-trans isomerase activity"/>
    <property type="evidence" value="ECO:0007669"/>
    <property type="project" value="UniProtKB-EC"/>
</dbReference>
<protein>
    <recommendedName>
        <fullName evidence="4">Parvulin-like PPIase</fullName>
        <ecNumber evidence="3">5.2.1.8</ecNumber>
    </recommendedName>
    <alternativeName>
        <fullName evidence="6">Peptidyl-prolyl cis-trans isomerase plp</fullName>
    </alternativeName>
    <alternativeName>
        <fullName evidence="7">Rotamase plp</fullName>
    </alternativeName>
</protein>
<dbReference type="PANTHER" id="PTHR47245">
    <property type="entry name" value="PEPTIDYLPROLYL ISOMERASE"/>
    <property type="match status" value="1"/>
</dbReference>
<organism evidence="11 12">
    <name type="scientific">Devosia algicola</name>
    <dbReference type="NCBI Taxonomy" id="3026418"/>
    <lineage>
        <taxon>Bacteria</taxon>
        <taxon>Pseudomonadati</taxon>
        <taxon>Pseudomonadota</taxon>
        <taxon>Alphaproteobacteria</taxon>
        <taxon>Hyphomicrobiales</taxon>
        <taxon>Devosiaceae</taxon>
        <taxon>Devosia</taxon>
    </lineage>
</organism>
<dbReference type="PANTHER" id="PTHR47245:SF2">
    <property type="entry name" value="PEPTIDYL-PROLYL CIS-TRANS ISOMERASE HP_0175-RELATED"/>
    <property type="match status" value="1"/>
</dbReference>
<dbReference type="InterPro" id="IPR000297">
    <property type="entry name" value="PPIase_PpiC"/>
</dbReference>
<dbReference type="InterPro" id="IPR050245">
    <property type="entry name" value="PrsA_foldase"/>
</dbReference>
<evidence type="ECO:0000256" key="3">
    <source>
        <dbReference type="ARBA" id="ARBA00013194"/>
    </source>
</evidence>